<evidence type="ECO:0000256" key="5">
    <source>
        <dbReference type="ARBA" id="ARBA00012456"/>
    </source>
</evidence>
<organism evidence="28 29">
    <name type="scientific">Microcaecilia unicolor</name>
    <dbReference type="NCBI Taxonomy" id="1415580"/>
    <lineage>
        <taxon>Eukaryota</taxon>
        <taxon>Metazoa</taxon>
        <taxon>Chordata</taxon>
        <taxon>Craniata</taxon>
        <taxon>Vertebrata</taxon>
        <taxon>Euteleostomi</taxon>
        <taxon>Amphibia</taxon>
        <taxon>Gymnophiona</taxon>
        <taxon>Siphonopidae</taxon>
        <taxon>Microcaecilia</taxon>
    </lineage>
</organism>
<dbReference type="SUPFAM" id="SSF51735">
    <property type="entry name" value="NAD(P)-binding Rossmann-fold domains"/>
    <property type="match status" value="1"/>
</dbReference>
<dbReference type="RefSeq" id="XP_030053089.1">
    <property type="nucleotide sequence ID" value="XM_030197229.1"/>
</dbReference>
<comment type="pathway">
    <text evidence="2">Lipid metabolism; fatty acid biosynthesis.</text>
</comment>
<comment type="catalytic activity">
    <reaction evidence="19">
        <text>a (3R)-3-hydroxyacyl-CoA + NAD(+) = a 3-oxoacyl-CoA + NADH + H(+)</text>
        <dbReference type="Rhea" id="RHEA:32711"/>
        <dbReference type="ChEBI" id="CHEBI:15378"/>
        <dbReference type="ChEBI" id="CHEBI:57319"/>
        <dbReference type="ChEBI" id="CHEBI:57540"/>
        <dbReference type="ChEBI" id="CHEBI:57945"/>
        <dbReference type="ChEBI" id="CHEBI:90726"/>
        <dbReference type="EC" id="1.1.1.n12"/>
    </reaction>
    <physiologicalReaction direction="left-to-right" evidence="19">
        <dbReference type="Rhea" id="RHEA:32712"/>
    </physiologicalReaction>
</comment>
<dbReference type="GO" id="GO:0008210">
    <property type="term" value="P:estrogen metabolic process"/>
    <property type="evidence" value="ECO:0007669"/>
    <property type="project" value="UniProtKB-ARBA"/>
</dbReference>
<dbReference type="PRINTS" id="PR00081">
    <property type="entry name" value="GDHRDH"/>
</dbReference>
<sequence>MLSCDHSGQKHVAFVADISSSESVERLMSQIQSCFSYPPSISVNSAGITRDEFLLRLTEEAFDTVLKVNLKGTFLITQAVARALVASGTSQGSIINIGSIVGKVGNLGQINYAASKAGVEALTKTAAKELARYGIRCNTVLPGFIDTPMTQKVPQKVLDKFTGMIPLERLGDPTDVADVCAFLASDDSSYITGASIEVTGGIFL</sequence>
<reference evidence="29" key="1">
    <citation type="submission" date="2025-08" db="UniProtKB">
        <authorList>
            <consortium name="RefSeq"/>
        </authorList>
    </citation>
    <scope>IDENTIFICATION</scope>
</reference>
<proteinExistence type="inferred from homology"/>
<dbReference type="GO" id="GO:0047035">
    <property type="term" value="F:testosterone dehydrogenase (NAD+) activity"/>
    <property type="evidence" value="ECO:0007669"/>
    <property type="project" value="UniProtKB-EC"/>
</dbReference>
<dbReference type="GO" id="GO:0004303">
    <property type="term" value="F:estradiol 17-beta-dehydrogenase [NAD(P)+] activity"/>
    <property type="evidence" value="ECO:0007669"/>
    <property type="project" value="UniProtKB-EC"/>
</dbReference>
<dbReference type="PRINTS" id="PR00080">
    <property type="entry name" value="SDRFAMILY"/>
</dbReference>
<dbReference type="PANTHER" id="PTHR42760:SF83">
    <property type="entry name" value="(3R)-3-HYDROXYACYL-COA DEHYDROGENASE"/>
    <property type="match status" value="1"/>
</dbReference>
<dbReference type="EC" id="1.1.1.62" evidence="14"/>
<evidence type="ECO:0000256" key="2">
    <source>
        <dbReference type="ARBA" id="ARBA00005194"/>
    </source>
</evidence>
<dbReference type="InterPro" id="IPR020904">
    <property type="entry name" value="Sc_DH/Rdtase_CS"/>
</dbReference>
<dbReference type="Gene3D" id="3.40.50.720">
    <property type="entry name" value="NAD(P)-binding Rossmann-like Domain"/>
    <property type="match status" value="1"/>
</dbReference>
<dbReference type="EC" id="1.1.1.n12" evidence="5"/>
<keyword evidence="28" id="KW-1185">Reference proteome</keyword>
<comment type="subcellular location">
    <subcellularLocation>
        <location evidence="1">Mitochondrion matrix</location>
    </subcellularLocation>
</comment>
<evidence type="ECO:0000256" key="9">
    <source>
        <dbReference type="ARBA" id="ARBA00023002"/>
    </source>
</evidence>
<evidence type="ECO:0000256" key="14">
    <source>
        <dbReference type="ARBA" id="ARBA00024072"/>
    </source>
</evidence>
<evidence type="ECO:0000256" key="1">
    <source>
        <dbReference type="ARBA" id="ARBA00004305"/>
    </source>
</evidence>
<dbReference type="PANTHER" id="PTHR42760">
    <property type="entry name" value="SHORT-CHAIN DEHYDROGENASES/REDUCTASES FAMILY MEMBER"/>
    <property type="match status" value="1"/>
</dbReference>
<evidence type="ECO:0000256" key="21">
    <source>
        <dbReference type="ARBA" id="ARBA00066822"/>
    </source>
</evidence>
<evidence type="ECO:0000256" key="19">
    <source>
        <dbReference type="ARBA" id="ARBA00052680"/>
    </source>
</evidence>
<comment type="catalytic activity">
    <reaction evidence="16">
        <text>17beta-estradiol + NAD(+) = estrone + NADH + H(+)</text>
        <dbReference type="Rhea" id="RHEA:24612"/>
        <dbReference type="ChEBI" id="CHEBI:15378"/>
        <dbReference type="ChEBI" id="CHEBI:16469"/>
        <dbReference type="ChEBI" id="CHEBI:17263"/>
        <dbReference type="ChEBI" id="CHEBI:57540"/>
        <dbReference type="ChEBI" id="CHEBI:57945"/>
        <dbReference type="EC" id="1.1.1.62"/>
    </reaction>
    <physiologicalReaction direction="left-to-right" evidence="16">
        <dbReference type="Rhea" id="RHEA:24613"/>
    </physiologicalReaction>
    <physiologicalReaction direction="right-to-left" evidence="16">
        <dbReference type="Rhea" id="RHEA:24614"/>
    </physiologicalReaction>
</comment>
<evidence type="ECO:0000313" key="29">
    <source>
        <dbReference type="RefSeq" id="XP_030053089.1"/>
    </source>
</evidence>
<evidence type="ECO:0000256" key="27">
    <source>
        <dbReference type="ARBA" id="ARBA00083258"/>
    </source>
</evidence>
<comment type="pathway">
    <text evidence="15">Steroid biosynthesis; estrogen biosynthesis.</text>
</comment>
<keyword evidence="6" id="KW-0444">Lipid biosynthesis</keyword>
<comment type="catalytic activity">
    <reaction evidence="17">
        <text>testosterone + NAD(+) = androst-4-ene-3,17-dione + NADH + H(+)</text>
        <dbReference type="Rhea" id="RHEA:14929"/>
        <dbReference type="ChEBI" id="CHEBI:15378"/>
        <dbReference type="ChEBI" id="CHEBI:16422"/>
        <dbReference type="ChEBI" id="CHEBI:17347"/>
        <dbReference type="ChEBI" id="CHEBI:57540"/>
        <dbReference type="ChEBI" id="CHEBI:57945"/>
        <dbReference type="EC" id="1.1.1.239"/>
    </reaction>
    <physiologicalReaction direction="left-to-right" evidence="17">
        <dbReference type="Rhea" id="RHEA:14930"/>
    </physiologicalReaction>
</comment>
<evidence type="ECO:0000313" key="28">
    <source>
        <dbReference type="Proteomes" id="UP000515156"/>
    </source>
</evidence>
<comment type="pathway">
    <text evidence="3">Lipid metabolism; mitochondrial fatty acid beta-oxidation.</text>
</comment>
<evidence type="ECO:0000256" key="7">
    <source>
        <dbReference type="ARBA" id="ARBA00022553"/>
    </source>
</evidence>
<accession>A0A6P7XRL9</accession>
<evidence type="ECO:0000256" key="18">
    <source>
        <dbReference type="ARBA" id="ARBA00050435"/>
    </source>
</evidence>
<dbReference type="InterPro" id="IPR002347">
    <property type="entry name" value="SDR_fam"/>
</dbReference>
<evidence type="ECO:0000256" key="4">
    <source>
        <dbReference type="ARBA" id="ARBA00006484"/>
    </source>
</evidence>
<dbReference type="Proteomes" id="UP000515156">
    <property type="component" value="Chromosome 3"/>
</dbReference>
<gene>
    <name evidence="29" type="primary">HSD17B8</name>
</gene>
<keyword evidence="8" id="KW-0276">Fatty acid metabolism</keyword>
<dbReference type="FunFam" id="3.40.50.720:FF:000231">
    <property type="entry name" value="Estradiol 17-beta-dehydrogenase 8"/>
    <property type="match status" value="1"/>
</dbReference>
<evidence type="ECO:0000256" key="15">
    <source>
        <dbReference type="ARBA" id="ARBA00037929"/>
    </source>
</evidence>
<comment type="subunit">
    <text evidence="20">Heterotetramer with CBR4; contains two molecules of HSD17B8 and CBR4.</text>
</comment>
<evidence type="ECO:0000256" key="11">
    <source>
        <dbReference type="ARBA" id="ARBA00023098"/>
    </source>
</evidence>
<evidence type="ECO:0000256" key="10">
    <source>
        <dbReference type="ARBA" id="ARBA00023027"/>
    </source>
</evidence>
<evidence type="ECO:0000256" key="24">
    <source>
        <dbReference type="ARBA" id="ARBA00081419"/>
    </source>
</evidence>
<dbReference type="GO" id="GO:0048038">
    <property type="term" value="F:quinone binding"/>
    <property type="evidence" value="ECO:0007669"/>
    <property type="project" value="TreeGrafter"/>
</dbReference>
<keyword evidence="12" id="KW-0496">Mitochondrion</keyword>
<evidence type="ECO:0000256" key="22">
    <source>
        <dbReference type="ARBA" id="ARBA00070911"/>
    </source>
</evidence>
<evidence type="ECO:0000256" key="16">
    <source>
        <dbReference type="ARBA" id="ARBA00049069"/>
    </source>
</evidence>
<keyword evidence="10" id="KW-0520">NAD</keyword>
<evidence type="ECO:0000256" key="26">
    <source>
        <dbReference type="ARBA" id="ARBA00083097"/>
    </source>
</evidence>
<keyword evidence="9" id="KW-0560">Oxidoreductase</keyword>
<dbReference type="Pfam" id="PF13561">
    <property type="entry name" value="adh_short_C2"/>
    <property type="match status" value="1"/>
</dbReference>
<dbReference type="GeneID" id="115466154"/>
<evidence type="ECO:0000256" key="3">
    <source>
        <dbReference type="ARBA" id="ARBA00005198"/>
    </source>
</evidence>
<dbReference type="EC" id="1.1.1.239" evidence="21"/>
<dbReference type="InterPro" id="IPR036291">
    <property type="entry name" value="NAD(P)-bd_dom_sf"/>
</dbReference>
<dbReference type="GO" id="GO:0005759">
    <property type="term" value="C:mitochondrial matrix"/>
    <property type="evidence" value="ECO:0007669"/>
    <property type="project" value="UniProtKB-SubCell"/>
</dbReference>
<evidence type="ECO:0000256" key="20">
    <source>
        <dbReference type="ARBA" id="ARBA00065174"/>
    </source>
</evidence>
<keyword evidence="7" id="KW-0597">Phosphoprotein</keyword>
<name>A0A6P7XRL9_9AMPH</name>
<dbReference type="CTD" id="7923"/>
<dbReference type="AlphaFoldDB" id="A0A6P7XRL9"/>
<evidence type="ECO:0000256" key="23">
    <source>
        <dbReference type="ARBA" id="ARBA00077835"/>
    </source>
</evidence>
<protein>
    <recommendedName>
        <fullName evidence="22">(3R)-3-hydroxyacyl-CoA dehydrogenase</fullName>
        <ecNumber evidence="21">1.1.1.239</ecNumber>
        <ecNumber evidence="14">1.1.1.62</ecNumber>
        <ecNumber evidence="5">1.1.1.n12</ecNumber>
    </recommendedName>
    <alternativeName>
        <fullName evidence="24">17-beta-hydroxysteroid dehydrogenase 8</fullName>
    </alternativeName>
    <alternativeName>
        <fullName evidence="23">3-ketoacyl-[acyl-carrier-protein] reductase alpha subunit</fullName>
    </alternativeName>
    <alternativeName>
        <fullName evidence="26">3-oxoacyl-[acyl-carrier-protein] reductase</fullName>
    </alternativeName>
    <alternativeName>
        <fullName evidence="27">Estradiol 17-beta-dehydrogenase 8</fullName>
    </alternativeName>
    <alternativeName>
        <fullName evidence="25">Testosterone 17-beta-dehydrogenase 8</fullName>
    </alternativeName>
</protein>
<dbReference type="GO" id="GO:0006633">
    <property type="term" value="P:fatty acid biosynthetic process"/>
    <property type="evidence" value="ECO:0007669"/>
    <property type="project" value="UniProtKB-KW"/>
</dbReference>
<evidence type="ECO:0000256" key="8">
    <source>
        <dbReference type="ARBA" id="ARBA00022832"/>
    </source>
</evidence>
<dbReference type="PROSITE" id="PS00061">
    <property type="entry name" value="ADH_SHORT"/>
    <property type="match status" value="1"/>
</dbReference>
<comment type="similarity">
    <text evidence="4">Belongs to the short-chain dehydrogenases/reductases (SDR) family.</text>
</comment>
<comment type="catalytic activity">
    <reaction evidence="18">
        <text>17beta-hydroxy-5alpha-androstan-3-one + NAD(+) = 5alpha-androstan-3,17-dione + NADH + H(+)</text>
        <dbReference type="Rhea" id="RHEA:41992"/>
        <dbReference type="ChEBI" id="CHEBI:15378"/>
        <dbReference type="ChEBI" id="CHEBI:15994"/>
        <dbReference type="ChEBI" id="CHEBI:16330"/>
        <dbReference type="ChEBI" id="CHEBI:57540"/>
        <dbReference type="ChEBI" id="CHEBI:57945"/>
    </reaction>
    <physiologicalReaction direction="left-to-right" evidence="18">
        <dbReference type="Rhea" id="RHEA:41993"/>
    </physiologicalReaction>
</comment>
<evidence type="ECO:0000256" key="13">
    <source>
        <dbReference type="ARBA" id="ARBA00023160"/>
    </source>
</evidence>
<keyword evidence="11" id="KW-0443">Lipid metabolism</keyword>
<keyword evidence="13" id="KW-0275">Fatty acid biosynthesis</keyword>
<evidence type="ECO:0000256" key="25">
    <source>
        <dbReference type="ARBA" id="ARBA00081936"/>
    </source>
</evidence>
<evidence type="ECO:0000256" key="12">
    <source>
        <dbReference type="ARBA" id="ARBA00023128"/>
    </source>
</evidence>
<evidence type="ECO:0000256" key="6">
    <source>
        <dbReference type="ARBA" id="ARBA00022516"/>
    </source>
</evidence>
<evidence type="ECO:0000256" key="17">
    <source>
        <dbReference type="ARBA" id="ARBA00050232"/>
    </source>
</evidence>